<reference evidence="1 2" key="1">
    <citation type="submission" date="2020-08" db="EMBL/GenBank/DDBJ databases">
        <title>Genomic Encyclopedia of Type Strains, Phase III (KMG-III): the genomes of soil and plant-associated and newly described type strains.</title>
        <authorList>
            <person name="Whitman W."/>
        </authorList>
    </citation>
    <scope>NUCLEOTIDE SEQUENCE [LARGE SCALE GENOMIC DNA]</scope>
    <source>
        <strain evidence="1 2">CECT 4462</strain>
    </source>
</reference>
<protein>
    <submittedName>
        <fullName evidence="1">Uncharacterized protein</fullName>
    </submittedName>
</protein>
<accession>A0A839T0V9</accession>
<name>A0A839T0V9_AZOMA</name>
<keyword evidence="2" id="KW-1185">Reference proteome</keyword>
<dbReference type="Proteomes" id="UP000549250">
    <property type="component" value="Unassembled WGS sequence"/>
</dbReference>
<evidence type="ECO:0000313" key="2">
    <source>
        <dbReference type="Proteomes" id="UP000549250"/>
    </source>
</evidence>
<sequence>MPSKERRDGATKVVQNLARCQCGRLFIAYFINSSPLYILRDRFNAYFMAHSLLSFVNL</sequence>
<organism evidence="1 2">
    <name type="scientific">Azomonas macrocytogenes</name>
    <name type="common">Azotobacter macrocytogenes</name>
    <dbReference type="NCBI Taxonomy" id="69962"/>
    <lineage>
        <taxon>Bacteria</taxon>
        <taxon>Pseudomonadati</taxon>
        <taxon>Pseudomonadota</taxon>
        <taxon>Gammaproteobacteria</taxon>
        <taxon>Pseudomonadales</taxon>
        <taxon>Pseudomonadaceae</taxon>
        <taxon>Azomonas</taxon>
    </lineage>
</organism>
<proteinExistence type="predicted"/>
<evidence type="ECO:0000313" key="1">
    <source>
        <dbReference type="EMBL" id="MBB3102758.1"/>
    </source>
</evidence>
<dbReference type="AlphaFoldDB" id="A0A839T0V9"/>
<gene>
    <name evidence="1" type="ORF">FHR87_001146</name>
</gene>
<comment type="caution">
    <text evidence="1">The sequence shown here is derived from an EMBL/GenBank/DDBJ whole genome shotgun (WGS) entry which is preliminary data.</text>
</comment>
<dbReference type="EMBL" id="JACHXI010000004">
    <property type="protein sequence ID" value="MBB3102758.1"/>
    <property type="molecule type" value="Genomic_DNA"/>
</dbReference>